<organism evidence="1">
    <name type="scientific">Arundo donax</name>
    <name type="common">Giant reed</name>
    <name type="synonym">Donax arundinaceus</name>
    <dbReference type="NCBI Taxonomy" id="35708"/>
    <lineage>
        <taxon>Eukaryota</taxon>
        <taxon>Viridiplantae</taxon>
        <taxon>Streptophyta</taxon>
        <taxon>Embryophyta</taxon>
        <taxon>Tracheophyta</taxon>
        <taxon>Spermatophyta</taxon>
        <taxon>Magnoliopsida</taxon>
        <taxon>Liliopsida</taxon>
        <taxon>Poales</taxon>
        <taxon>Poaceae</taxon>
        <taxon>PACMAD clade</taxon>
        <taxon>Arundinoideae</taxon>
        <taxon>Arundineae</taxon>
        <taxon>Arundo</taxon>
    </lineage>
</organism>
<sequence>MIYHIWFTTLSASKRQQIKSYLFSLSVINFMGGYSFRQGKAGSAFWSEKDGINHVFPKSRNCY</sequence>
<name>A0A0A8Y1V5_ARUDO</name>
<proteinExistence type="predicted"/>
<reference evidence="1" key="1">
    <citation type="submission" date="2014-09" db="EMBL/GenBank/DDBJ databases">
        <authorList>
            <person name="Magalhaes I.L.F."/>
            <person name="Oliveira U."/>
            <person name="Santos F.R."/>
            <person name="Vidigal T.H.D.A."/>
            <person name="Brescovit A.D."/>
            <person name="Santos A.J."/>
        </authorList>
    </citation>
    <scope>NUCLEOTIDE SEQUENCE</scope>
    <source>
        <tissue evidence="1">Shoot tissue taken approximately 20 cm above the soil surface</tissue>
    </source>
</reference>
<dbReference type="AlphaFoldDB" id="A0A0A8Y1V5"/>
<protein>
    <submittedName>
        <fullName evidence="1">Uncharacterized protein</fullName>
    </submittedName>
</protein>
<accession>A0A0A8Y1V5</accession>
<evidence type="ECO:0000313" key="1">
    <source>
        <dbReference type="EMBL" id="JAD19133.1"/>
    </source>
</evidence>
<dbReference type="EMBL" id="GBRH01278762">
    <property type="protein sequence ID" value="JAD19133.1"/>
    <property type="molecule type" value="Transcribed_RNA"/>
</dbReference>
<reference evidence="1" key="2">
    <citation type="journal article" date="2015" name="Data Brief">
        <title>Shoot transcriptome of the giant reed, Arundo donax.</title>
        <authorList>
            <person name="Barrero R.A."/>
            <person name="Guerrero F.D."/>
            <person name="Moolhuijzen P."/>
            <person name="Goolsby J.A."/>
            <person name="Tidwell J."/>
            <person name="Bellgard S.E."/>
            <person name="Bellgard M.I."/>
        </authorList>
    </citation>
    <scope>NUCLEOTIDE SEQUENCE</scope>
    <source>
        <tissue evidence="1">Shoot tissue taken approximately 20 cm above the soil surface</tissue>
    </source>
</reference>